<keyword evidence="4" id="KW-1185">Reference proteome</keyword>
<accession>A0A4S8MYH4</accession>
<dbReference type="InterPro" id="IPR056451">
    <property type="entry name" value="Znf_Tbcl_Rhp7"/>
</dbReference>
<evidence type="ECO:0000256" key="1">
    <source>
        <dbReference type="SAM" id="MobiDB-lite"/>
    </source>
</evidence>
<dbReference type="EMBL" id="ML179035">
    <property type="protein sequence ID" value="THV08500.1"/>
    <property type="molecule type" value="Genomic_DNA"/>
</dbReference>
<proteinExistence type="predicted"/>
<dbReference type="Gene3D" id="3.80.10.10">
    <property type="entry name" value="Ribonuclease Inhibitor"/>
    <property type="match status" value="1"/>
</dbReference>
<name>A0A4S8MYH4_DENBC</name>
<feature type="domain" description="DNA repair protein rhp7 treble clef" evidence="2">
    <location>
        <begin position="145"/>
        <end position="182"/>
    </location>
</feature>
<protein>
    <submittedName>
        <fullName evidence="3">RNI-like protein</fullName>
    </submittedName>
</protein>
<feature type="compositionally biased region" description="Basic residues" evidence="1">
    <location>
        <begin position="97"/>
        <end position="112"/>
    </location>
</feature>
<dbReference type="InterPro" id="IPR032675">
    <property type="entry name" value="LRR_dom_sf"/>
</dbReference>
<feature type="compositionally biased region" description="Polar residues" evidence="1">
    <location>
        <begin position="1"/>
        <end position="13"/>
    </location>
</feature>
<dbReference type="OrthoDB" id="421226at2759"/>
<feature type="compositionally biased region" description="Low complexity" evidence="1">
    <location>
        <begin position="25"/>
        <end position="34"/>
    </location>
</feature>
<dbReference type="AlphaFoldDB" id="A0A4S8MYH4"/>
<reference evidence="3 4" key="1">
    <citation type="journal article" date="2019" name="Nat. Ecol. Evol.">
        <title>Megaphylogeny resolves global patterns of mushroom evolution.</title>
        <authorList>
            <person name="Varga T."/>
            <person name="Krizsan K."/>
            <person name="Foldi C."/>
            <person name="Dima B."/>
            <person name="Sanchez-Garcia M."/>
            <person name="Sanchez-Ramirez S."/>
            <person name="Szollosi G.J."/>
            <person name="Szarkandi J.G."/>
            <person name="Papp V."/>
            <person name="Albert L."/>
            <person name="Andreopoulos W."/>
            <person name="Angelini C."/>
            <person name="Antonin V."/>
            <person name="Barry K.W."/>
            <person name="Bougher N.L."/>
            <person name="Buchanan P."/>
            <person name="Buyck B."/>
            <person name="Bense V."/>
            <person name="Catcheside P."/>
            <person name="Chovatia M."/>
            <person name="Cooper J."/>
            <person name="Damon W."/>
            <person name="Desjardin D."/>
            <person name="Finy P."/>
            <person name="Geml J."/>
            <person name="Haridas S."/>
            <person name="Hughes K."/>
            <person name="Justo A."/>
            <person name="Karasinski D."/>
            <person name="Kautmanova I."/>
            <person name="Kiss B."/>
            <person name="Kocsube S."/>
            <person name="Kotiranta H."/>
            <person name="LaButti K.M."/>
            <person name="Lechner B.E."/>
            <person name="Liimatainen K."/>
            <person name="Lipzen A."/>
            <person name="Lukacs Z."/>
            <person name="Mihaltcheva S."/>
            <person name="Morgado L.N."/>
            <person name="Niskanen T."/>
            <person name="Noordeloos M.E."/>
            <person name="Ohm R.A."/>
            <person name="Ortiz-Santana B."/>
            <person name="Ovrebo C."/>
            <person name="Racz N."/>
            <person name="Riley R."/>
            <person name="Savchenko A."/>
            <person name="Shiryaev A."/>
            <person name="Soop K."/>
            <person name="Spirin V."/>
            <person name="Szebenyi C."/>
            <person name="Tomsovsky M."/>
            <person name="Tulloss R.E."/>
            <person name="Uehling J."/>
            <person name="Grigoriev I.V."/>
            <person name="Vagvolgyi C."/>
            <person name="Papp T."/>
            <person name="Martin F.M."/>
            <person name="Miettinen O."/>
            <person name="Hibbett D.S."/>
            <person name="Nagy L.G."/>
        </authorList>
    </citation>
    <scope>NUCLEOTIDE SEQUENCE [LARGE SCALE GENOMIC DNA]</scope>
    <source>
        <strain evidence="3 4">CBS 962.96</strain>
    </source>
</reference>
<dbReference type="Pfam" id="PF23550">
    <property type="entry name" value="zf_Tbcl_Rhp7"/>
    <property type="match status" value="1"/>
</dbReference>
<gene>
    <name evidence="3" type="ORF">K435DRAFT_832958</name>
</gene>
<evidence type="ECO:0000313" key="4">
    <source>
        <dbReference type="Proteomes" id="UP000297245"/>
    </source>
</evidence>
<dbReference type="GO" id="GO:0031146">
    <property type="term" value="P:SCF-dependent proteasomal ubiquitin-dependent protein catabolic process"/>
    <property type="evidence" value="ECO:0007669"/>
    <property type="project" value="TreeGrafter"/>
</dbReference>
<dbReference type="Proteomes" id="UP000297245">
    <property type="component" value="Unassembled WGS sequence"/>
</dbReference>
<evidence type="ECO:0000259" key="2">
    <source>
        <dbReference type="Pfam" id="PF23550"/>
    </source>
</evidence>
<organism evidence="3 4">
    <name type="scientific">Dendrothele bispora (strain CBS 962.96)</name>
    <dbReference type="NCBI Taxonomy" id="1314807"/>
    <lineage>
        <taxon>Eukaryota</taxon>
        <taxon>Fungi</taxon>
        <taxon>Dikarya</taxon>
        <taxon>Basidiomycota</taxon>
        <taxon>Agaricomycotina</taxon>
        <taxon>Agaricomycetes</taxon>
        <taxon>Agaricomycetidae</taxon>
        <taxon>Agaricales</taxon>
        <taxon>Agaricales incertae sedis</taxon>
        <taxon>Dendrothele</taxon>
    </lineage>
</organism>
<feature type="region of interest" description="Disordered" evidence="1">
    <location>
        <begin position="1"/>
        <end position="128"/>
    </location>
</feature>
<evidence type="ECO:0000313" key="3">
    <source>
        <dbReference type="EMBL" id="THV08500.1"/>
    </source>
</evidence>
<sequence length="593" mass="65479">MSRNNVRGPTSALTDFLRAEGITPTTVARRAATRNQEQPVAGPSNETQNENQDEAPQNEEGSGPEPEVHTSRRRRRGNAATSGYASDELDEPETPAKKQKTTTKSNAKKPVKKKDDDNRSEDEEDTYTALSKSMWSNAQKKPANGSLEDCAKCKNQFSVSHYTMAAVPGPGWLCHKCTKASGVDPFKKPTPRKRTKPTEKRNVVYFEERRFPSLVSVCINIVSKHINDIEAFGDIGALNMEAISKAISKNRSLTSENAHLFYGAENTTLTLYDATKLSPDAFITLGHLNPNLTTLRLDFCGRINDTVLESWSASLPALHSLELFGPFLVKAPAWIKFFQSHPQFKSFLITQSPRFDVECMKTLVETSQGSLQKLGLREVGLMSDAFLEYIAQLSGQLTYLDLADSAESCSEDAIIALLSVLGPTLTHLDLSGHVSLTDQVLHLGLKNATQLDGLVLSNIPELTDAGVATFFSIWESPPLSLLNMSRNPLLTTSALDAIMEHSGPALRDLNVNGWKDTEQVALEKVGKKACELRKLDWGWCREVNDFIMKDLLSNCKYLQEVKVWGCNKVEGKWVSSGTKTTAKVLGVEYHTVI</sequence>
<dbReference type="GO" id="GO:0019005">
    <property type="term" value="C:SCF ubiquitin ligase complex"/>
    <property type="evidence" value="ECO:0007669"/>
    <property type="project" value="TreeGrafter"/>
</dbReference>
<dbReference type="PANTHER" id="PTHR13318">
    <property type="entry name" value="PARTNER OF PAIRED, ISOFORM B-RELATED"/>
    <property type="match status" value="1"/>
</dbReference>
<dbReference type="SUPFAM" id="SSF52047">
    <property type="entry name" value="RNI-like"/>
    <property type="match status" value="1"/>
</dbReference>